<keyword evidence="2" id="KW-1185">Reference proteome</keyword>
<sequence length="97" mass="11023">MTELNSTGIQLDQNILLLITEHGPHSPYTETENETPQLLSESDVAAPVWRTVTPHLIKKRFFEHADLFSILQVSHEITLTASRIRHCSKSKARMLSD</sequence>
<evidence type="ECO:0000313" key="2">
    <source>
        <dbReference type="Proteomes" id="UP001519460"/>
    </source>
</evidence>
<comment type="caution">
    <text evidence="1">The sequence shown here is derived from an EMBL/GenBank/DDBJ whole genome shotgun (WGS) entry which is preliminary data.</text>
</comment>
<reference evidence="1 2" key="1">
    <citation type="journal article" date="2023" name="Sci. Data">
        <title>Genome assembly of the Korean intertidal mud-creeper Batillaria attramentaria.</title>
        <authorList>
            <person name="Patra A.K."/>
            <person name="Ho P.T."/>
            <person name="Jun S."/>
            <person name="Lee S.J."/>
            <person name="Kim Y."/>
            <person name="Won Y.J."/>
        </authorList>
    </citation>
    <scope>NUCLEOTIDE SEQUENCE [LARGE SCALE GENOMIC DNA]</scope>
    <source>
        <strain evidence="1">Wonlab-2016</strain>
    </source>
</reference>
<evidence type="ECO:0000313" key="1">
    <source>
        <dbReference type="EMBL" id="KAK7490799.1"/>
    </source>
</evidence>
<dbReference type="EMBL" id="JACVVK020000123">
    <property type="protein sequence ID" value="KAK7490799.1"/>
    <property type="molecule type" value="Genomic_DNA"/>
</dbReference>
<organism evidence="1 2">
    <name type="scientific">Batillaria attramentaria</name>
    <dbReference type="NCBI Taxonomy" id="370345"/>
    <lineage>
        <taxon>Eukaryota</taxon>
        <taxon>Metazoa</taxon>
        <taxon>Spiralia</taxon>
        <taxon>Lophotrochozoa</taxon>
        <taxon>Mollusca</taxon>
        <taxon>Gastropoda</taxon>
        <taxon>Caenogastropoda</taxon>
        <taxon>Sorbeoconcha</taxon>
        <taxon>Cerithioidea</taxon>
        <taxon>Batillariidae</taxon>
        <taxon>Batillaria</taxon>
    </lineage>
</organism>
<dbReference type="Proteomes" id="UP001519460">
    <property type="component" value="Unassembled WGS sequence"/>
</dbReference>
<gene>
    <name evidence="1" type="ORF">BaRGS_00018028</name>
</gene>
<proteinExistence type="predicted"/>
<name>A0ABD0KUC9_9CAEN</name>
<accession>A0ABD0KUC9</accession>
<protein>
    <submittedName>
        <fullName evidence="1">Uncharacterized protein</fullName>
    </submittedName>
</protein>
<dbReference type="AlphaFoldDB" id="A0ABD0KUC9"/>